<feature type="binding site" evidence="4">
    <location>
        <begin position="268"/>
        <end position="275"/>
    </location>
    <ligand>
        <name>FAD</name>
        <dbReference type="ChEBI" id="CHEBI:57692"/>
    </ligand>
</feature>
<feature type="binding site" evidence="4">
    <location>
        <begin position="251"/>
        <end position="255"/>
    </location>
    <ligand>
        <name>FAD</name>
        <dbReference type="ChEBI" id="CHEBI:57692"/>
    </ligand>
</feature>
<feature type="binding site" evidence="4">
    <location>
        <begin position="237"/>
        <end position="238"/>
    </location>
    <ligand>
        <name>FAD</name>
        <dbReference type="ChEBI" id="CHEBI:57692"/>
    </ligand>
</feature>
<dbReference type="EMBL" id="VJXR01000052">
    <property type="protein sequence ID" value="TRW44173.1"/>
    <property type="molecule type" value="Genomic_DNA"/>
</dbReference>
<comment type="similarity">
    <text evidence="1">Belongs to the ETF alpha-subunit/FixB family.</text>
</comment>
<comment type="cofactor">
    <cofactor evidence="4">
        <name>FAD</name>
        <dbReference type="ChEBI" id="CHEBI:57692"/>
    </cofactor>
    <text evidence="4">Binds 1 FAD per dimer.</text>
</comment>
<dbReference type="InterPro" id="IPR014731">
    <property type="entry name" value="ETF_asu_C"/>
</dbReference>
<dbReference type="InterPro" id="IPR001308">
    <property type="entry name" value="ETF_a/FixB"/>
</dbReference>
<dbReference type="GO" id="GO:0033539">
    <property type="term" value="P:fatty acid beta-oxidation using acyl-CoA dehydrogenase"/>
    <property type="evidence" value="ECO:0007669"/>
    <property type="project" value="TreeGrafter"/>
</dbReference>
<evidence type="ECO:0000313" key="7">
    <source>
        <dbReference type="Proteomes" id="UP000318693"/>
    </source>
</evidence>
<dbReference type="InterPro" id="IPR014730">
    <property type="entry name" value="ETF_a/b_N"/>
</dbReference>
<feature type="binding site" evidence="4">
    <location>
        <position position="214"/>
    </location>
    <ligand>
        <name>FAD</name>
        <dbReference type="ChEBI" id="CHEBI:57692"/>
    </ligand>
</feature>
<keyword evidence="7" id="KW-1185">Reference proteome</keyword>
<dbReference type="PANTHER" id="PTHR43153">
    <property type="entry name" value="ELECTRON TRANSFER FLAVOPROTEIN ALPHA"/>
    <property type="match status" value="1"/>
</dbReference>
<feature type="domain" description="Electron transfer flavoprotein alpha/beta-subunit N-terminal" evidence="5">
    <location>
        <begin position="8"/>
        <end position="189"/>
    </location>
</feature>
<gene>
    <name evidence="6" type="ORF">FJ693_14720</name>
</gene>
<dbReference type="SUPFAM" id="SSF52402">
    <property type="entry name" value="Adenine nucleotide alpha hydrolases-like"/>
    <property type="match status" value="1"/>
</dbReference>
<dbReference type="InterPro" id="IPR014729">
    <property type="entry name" value="Rossmann-like_a/b/a_fold"/>
</dbReference>
<evidence type="ECO:0000259" key="5">
    <source>
        <dbReference type="SMART" id="SM00893"/>
    </source>
</evidence>
<evidence type="ECO:0000256" key="3">
    <source>
        <dbReference type="ARBA" id="ARBA00025649"/>
    </source>
</evidence>
<dbReference type="InterPro" id="IPR029035">
    <property type="entry name" value="DHS-like_NAD/FAD-binding_dom"/>
</dbReference>
<dbReference type="PANTHER" id="PTHR43153:SF1">
    <property type="entry name" value="ELECTRON TRANSFER FLAVOPROTEIN SUBUNIT ALPHA, MITOCHONDRIAL"/>
    <property type="match status" value="1"/>
</dbReference>
<dbReference type="RefSeq" id="WP_143419232.1">
    <property type="nucleotide sequence ID" value="NZ_VJXR01000052.1"/>
</dbReference>
<keyword evidence="4" id="KW-0274">FAD</keyword>
<evidence type="ECO:0000256" key="4">
    <source>
        <dbReference type="PIRSR" id="PIRSR000089-1"/>
    </source>
</evidence>
<comment type="caution">
    <text evidence="6">The sequence shown here is derived from an EMBL/GenBank/DDBJ whole genome shotgun (WGS) entry which is preliminary data.</text>
</comment>
<dbReference type="Gene3D" id="3.40.50.1220">
    <property type="entry name" value="TPP-binding domain"/>
    <property type="match status" value="1"/>
</dbReference>
<dbReference type="GO" id="GO:0050660">
    <property type="term" value="F:flavin adenine dinucleotide binding"/>
    <property type="evidence" value="ECO:0007669"/>
    <property type="project" value="InterPro"/>
</dbReference>
<comment type="subunit">
    <text evidence="2">Heterodimer of an alpha and a beta subunit.</text>
</comment>
<dbReference type="AlphaFoldDB" id="A0A552WNV6"/>
<dbReference type="GO" id="GO:0009055">
    <property type="term" value="F:electron transfer activity"/>
    <property type="evidence" value="ECO:0007669"/>
    <property type="project" value="InterPro"/>
</dbReference>
<evidence type="ECO:0000256" key="1">
    <source>
        <dbReference type="ARBA" id="ARBA00005817"/>
    </source>
</evidence>
<keyword evidence="4" id="KW-0285">Flavoprotein</keyword>
<dbReference type="PIRSF" id="PIRSF000089">
    <property type="entry name" value="Electra_flavoP_a"/>
    <property type="match status" value="1"/>
</dbReference>
<dbReference type="SMART" id="SM00893">
    <property type="entry name" value="ETF"/>
    <property type="match status" value="1"/>
</dbReference>
<evidence type="ECO:0000256" key="2">
    <source>
        <dbReference type="ARBA" id="ARBA00011355"/>
    </source>
</evidence>
<feature type="binding site" evidence="4">
    <location>
        <position position="289"/>
    </location>
    <ligand>
        <name>FAD</name>
        <dbReference type="ChEBI" id="CHEBI:57692"/>
    </ligand>
</feature>
<sequence>MTALNKPVLVVVDHSGGVLTTPSAEVLTLARTLAGDGDVVAVALESPDLPALGRYGATEVAVPELGGQSAEVAAVVAEAVLAVVARSQPAAVLLVSSFAGKEVAARLAVALGSGAIVDATGVQVADDGSLAVTKVVLQGSWDTTCTVRRGLPVIAVKPTSVDAVAVDAAEPAVVAVPVELSEVARAVRVVSRTEHPRGGRAPLAEAKAVVVGGRGVEGDFGLVEELADEIGAAVGATRVATDEGWIDHAAQIGQTGVTIAPRLYIGVGVSGAIHHTAGMQAAETIIAVNNDPEAPIFEMADLGIVGDLGDVLPQALDELRRLRG</sequence>
<comment type="function">
    <text evidence="3">The electron transfer flavoprotein serves as a specific electron acceptor for other dehydrogenases. It transfers the electrons to the main respiratory chain via ETF-ubiquinone oxidoreductase (ETF dehydrogenase).</text>
</comment>
<dbReference type="Pfam" id="PF00766">
    <property type="entry name" value="ETF_alpha"/>
    <property type="match status" value="1"/>
</dbReference>
<reference evidence="6 7" key="1">
    <citation type="submission" date="2019-07" db="EMBL/GenBank/DDBJ databases">
        <title>Georgenia wutianyii sp. nov. and Georgenia *** sp. nov. isolated from plateau pika (Ochotona curzoniae) in the Qinghai-Tibet plateau of China.</title>
        <authorList>
            <person name="Tian Z."/>
        </authorList>
    </citation>
    <scope>NUCLEOTIDE SEQUENCE [LARGE SCALE GENOMIC DNA]</scope>
    <source>
        <strain evidence="6 7">Z446</strain>
    </source>
</reference>
<dbReference type="Proteomes" id="UP000318693">
    <property type="component" value="Unassembled WGS sequence"/>
</dbReference>
<protein>
    <submittedName>
        <fullName evidence="6">Electron transfer flavoprotein subunit alpha/FixB family protein</fullName>
    </submittedName>
</protein>
<dbReference type="SUPFAM" id="SSF52467">
    <property type="entry name" value="DHS-like NAD/FAD-binding domain"/>
    <property type="match status" value="1"/>
</dbReference>
<evidence type="ECO:0000313" key="6">
    <source>
        <dbReference type="EMBL" id="TRW44173.1"/>
    </source>
</evidence>
<dbReference type="Gene3D" id="3.40.50.620">
    <property type="entry name" value="HUPs"/>
    <property type="match status" value="1"/>
</dbReference>
<dbReference type="Pfam" id="PF01012">
    <property type="entry name" value="ETF"/>
    <property type="match status" value="1"/>
</dbReference>
<organism evidence="6 7">
    <name type="scientific">Georgenia yuyongxinii</name>
    <dbReference type="NCBI Taxonomy" id="2589797"/>
    <lineage>
        <taxon>Bacteria</taxon>
        <taxon>Bacillati</taxon>
        <taxon>Actinomycetota</taxon>
        <taxon>Actinomycetes</taxon>
        <taxon>Micrococcales</taxon>
        <taxon>Bogoriellaceae</taxon>
        <taxon>Georgenia</taxon>
    </lineage>
</organism>
<accession>A0A552WNV6</accession>
<name>A0A552WNV6_9MICO</name>
<proteinExistence type="inferred from homology"/>